<keyword evidence="2" id="KW-1185">Reference proteome</keyword>
<organism evidence="1">
    <name type="scientific">Oryza punctata</name>
    <name type="common">Red rice</name>
    <dbReference type="NCBI Taxonomy" id="4537"/>
    <lineage>
        <taxon>Eukaryota</taxon>
        <taxon>Viridiplantae</taxon>
        <taxon>Streptophyta</taxon>
        <taxon>Embryophyta</taxon>
        <taxon>Tracheophyta</taxon>
        <taxon>Spermatophyta</taxon>
        <taxon>Magnoliopsida</taxon>
        <taxon>Liliopsida</taxon>
        <taxon>Poales</taxon>
        <taxon>Poaceae</taxon>
        <taxon>BOP clade</taxon>
        <taxon>Oryzoideae</taxon>
        <taxon>Oryzeae</taxon>
        <taxon>Oryzinae</taxon>
        <taxon>Oryza</taxon>
    </lineage>
</organism>
<reference evidence="1" key="2">
    <citation type="submission" date="2018-05" db="EMBL/GenBank/DDBJ databases">
        <title>OpunRS2 (Oryza punctata Reference Sequence Version 2).</title>
        <authorList>
            <person name="Zhang J."/>
            <person name="Kudrna D."/>
            <person name="Lee S."/>
            <person name="Talag J."/>
            <person name="Welchert J."/>
            <person name="Wing R.A."/>
        </authorList>
    </citation>
    <scope>NUCLEOTIDE SEQUENCE [LARGE SCALE GENOMIC DNA]</scope>
</reference>
<evidence type="ECO:0000313" key="2">
    <source>
        <dbReference type="Proteomes" id="UP000026962"/>
    </source>
</evidence>
<dbReference type="EnsemblPlants" id="OPUNC05G11920.1">
    <property type="protein sequence ID" value="OPUNC05G11920.1"/>
    <property type="gene ID" value="OPUNC05G11920"/>
</dbReference>
<proteinExistence type="predicted"/>
<reference evidence="1" key="1">
    <citation type="submission" date="2015-04" db="UniProtKB">
        <authorList>
            <consortium name="EnsemblPlants"/>
        </authorList>
    </citation>
    <scope>IDENTIFICATION</scope>
</reference>
<evidence type="ECO:0000313" key="1">
    <source>
        <dbReference type="EnsemblPlants" id="OPUNC05G11920.1"/>
    </source>
</evidence>
<dbReference type="HOGENOM" id="CLU_1680760_0_0_1"/>
<dbReference type="AlphaFoldDB" id="A0A0E0L1N6"/>
<dbReference type="Proteomes" id="UP000026962">
    <property type="component" value="Chromosome 5"/>
</dbReference>
<name>A0A0E0L1N6_ORYPU</name>
<protein>
    <submittedName>
        <fullName evidence="1">Uncharacterized protein</fullName>
    </submittedName>
</protein>
<sequence length="157" mass="16886">MAGLGAMAGGGTATATATARVDVASPPIGRVRVRVVVAVVQEDGLEDLHIWLVKGSHRGTPECSPQQNVTVVPHAHTYSRTHHHRGADLLISPITRPGLALLGGWTRKINRMSNQPVQVKGHREKEIMLHIQHEANISVNTTADFIRILASDKLPAA</sequence>
<dbReference type="Gramene" id="OPUNC05G11920.1">
    <property type="protein sequence ID" value="OPUNC05G11920.1"/>
    <property type="gene ID" value="OPUNC05G11920"/>
</dbReference>
<accession>A0A0E0L1N6</accession>